<comment type="caution">
    <text evidence="1">The sequence shown here is derived from an EMBL/GenBank/DDBJ whole genome shotgun (WGS) entry which is preliminary data.</text>
</comment>
<evidence type="ECO:0008006" key="3">
    <source>
        <dbReference type="Google" id="ProtNLM"/>
    </source>
</evidence>
<dbReference type="AlphaFoldDB" id="A0A552WLE0"/>
<dbReference type="RefSeq" id="WP_143419668.1">
    <property type="nucleotide sequence ID" value="NZ_VJXR01000075.1"/>
</dbReference>
<gene>
    <name evidence="1" type="ORF">FJ693_17080</name>
</gene>
<dbReference type="SUPFAM" id="SSF51126">
    <property type="entry name" value="Pectin lyase-like"/>
    <property type="match status" value="1"/>
</dbReference>
<name>A0A552WLE0_9MICO</name>
<evidence type="ECO:0000313" key="2">
    <source>
        <dbReference type="Proteomes" id="UP000318693"/>
    </source>
</evidence>
<organism evidence="1 2">
    <name type="scientific">Georgenia yuyongxinii</name>
    <dbReference type="NCBI Taxonomy" id="2589797"/>
    <lineage>
        <taxon>Bacteria</taxon>
        <taxon>Bacillati</taxon>
        <taxon>Actinomycetota</taxon>
        <taxon>Actinomycetes</taxon>
        <taxon>Micrococcales</taxon>
        <taxon>Bogoriellaceae</taxon>
        <taxon>Georgenia</taxon>
    </lineage>
</organism>
<proteinExistence type="predicted"/>
<dbReference type="InterPro" id="IPR011050">
    <property type="entry name" value="Pectin_lyase_fold/virulence"/>
</dbReference>
<dbReference type="Proteomes" id="UP000318693">
    <property type="component" value="Unassembled WGS sequence"/>
</dbReference>
<protein>
    <recommendedName>
        <fullName evidence="3">Glycosyl hydrolase family 28</fullName>
    </recommendedName>
</protein>
<reference evidence="1 2" key="1">
    <citation type="submission" date="2019-07" db="EMBL/GenBank/DDBJ databases">
        <title>Georgenia wutianyii sp. nov. and Georgenia *** sp. nov. isolated from plateau pika (Ochotona curzoniae) in the Qinghai-Tibet plateau of China.</title>
        <authorList>
            <person name="Tian Z."/>
        </authorList>
    </citation>
    <scope>NUCLEOTIDE SEQUENCE [LARGE SCALE GENOMIC DNA]</scope>
    <source>
        <strain evidence="1 2">Z446</strain>
    </source>
</reference>
<dbReference type="InterPro" id="IPR012334">
    <property type="entry name" value="Pectin_lyas_fold"/>
</dbReference>
<keyword evidence="2" id="KW-1185">Reference proteome</keyword>
<evidence type="ECO:0000313" key="1">
    <source>
        <dbReference type="EMBL" id="TRW43567.1"/>
    </source>
</evidence>
<sequence>MVEDLRITNGMLVVNARNVTVRRVEILGGGVNNFVGSVCHNGLVVENSTITRASGQTTTGDWPALGTGGYTARNVKIDGLPEGFRVGGKGDCGPVTIENSFASVRYPDVCSDWHGDALQGYDGPHVTVRNTTLEMIQNKACGGTAPFFYPHSQGNTSVDIDGLIVKGGGYPFRLGMPGTVRGLKIVDGSWNFGPIDVKCSVLTGWDAEIVTLGTDGQPVAVRRQACNTETGN</sequence>
<accession>A0A552WLE0</accession>
<dbReference type="EMBL" id="VJXR01000075">
    <property type="protein sequence ID" value="TRW43567.1"/>
    <property type="molecule type" value="Genomic_DNA"/>
</dbReference>
<dbReference type="Gene3D" id="2.160.20.10">
    <property type="entry name" value="Single-stranded right-handed beta-helix, Pectin lyase-like"/>
    <property type="match status" value="1"/>
</dbReference>